<feature type="compositionally biased region" description="Gly residues" evidence="2">
    <location>
        <begin position="15"/>
        <end position="29"/>
    </location>
</feature>
<feature type="coiled-coil region" evidence="1">
    <location>
        <begin position="47"/>
        <end position="122"/>
    </location>
</feature>
<dbReference type="EMBL" id="BK014664">
    <property type="protein sequence ID" value="DAD66898.1"/>
    <property type="molecule type" value="Genomic_DNA"/>
</dbReference>
<feature type="compositionally biased region" description="Low complexity" evidence="2">
    <location>
        <begin position="188"/>
        <end position="205"/>
    </location>
</feature>
<feature type="region of interest" description="Disordered" evidence="2">
    <location>
        <begin position="188"/>
        <end position="217"/>
    </location>
</feature>
<protein>
    <submittedName>
        <fullName evidence="3">Major head protein</fullName>
    </submittedName>
</protein>
<name>A0A8S5LAT0_9CAUD</name>
<feature type="region of interest" description="Disordered" evidence="2">
    <location>
        <begin position="1"/>
        <end position="44"/>
    </location>
</feature>
<organism evidence="3">
    <name type="scientific">Siphoviridae sp. ctv2R2</name>
    <dbReference type="NCBI Taxonomy" id="2823609"/>
    <lineage>
        <taxon>Viruses</taxon>
        <taxon>Duplodnaviria</taxon>
        <taxon>Heunggongvirae</taxon>
        <taxon>Uroviricota</taxon>
        <taxon>Caudoviricetes</taxon>
    </lineage>
</organism>
<proteinExistence type="predicted"/>
<keyword evidence="1" id="KW-0175">Coiled coil</keyword>
<sequence>MRKTLPMNLQLFAEGGDGNGGQNAGGDSGQAGQQGNQNNQQAAGVDYDKIQAMLDNATAKKENAVLKSYFQQQGLSEDEISQAIATFKQNKQQQTQQQQNANANLQNEVAAAQKVAEQAQIELAATKVAMTLGINAKTLPYVLKMADFSKAKDADGKISEDNIKAALDQVIKDVPALKPVQESNAGFQIGAGQQNNGQQSSTGNNVNVPTKRWNRFN</sequence>
<evidence type="ECO:0000256" key="1">
    <source>
        <dbReference type="SAM" id="Coils"/>
    </source>
</evidence>
<evidence type="ECO:0000256" key="2">
    <source>
        <dbReference type="SAM" id="MobiDB-lite"/>
    </source>
</evidence>
<reference evidence="3" key="1">
    <citation type="journal article" date="2021" name="Proc. Natl. Acad. Sci. U.S.A.">
        <title>A Catalog of Tens of Thousands of Viruses from Human Metagenomes Reveals Hidden Associations with Chronic Diseases.</title>
        <authorList>
            <person name="Tisza M.J."/>
            <person name="Buck C.B."/>
        </authorList>
    </citation>
    <scope>NUCLEOTIDE SEQUENCE</scope>
    <source>
        <strain evidence="3">Ctv2R2</strain>
    </source>
</reference>
<evidence type="ECO:0000313" key="3">
    <source>
        <dbReference type="EMBL" id="DAD66898.1"/>
    </source>
</evidence>
<feature type="compositionally biased region" description="Low complexity" evidence="2">
    <location>
        <begin position="30"/>
        <end position="44"/>
    </location>
</feature>
<accession>A0A8S5LAT0</accession>